<keyword evidence="1" id="KW-0812">Transmembrane</keyword>
<comment type="caution">
    <text evidence="2">The sequence shown here is derived from an EMBL/GenBank/DDBJ whole genome shotgun (WGS) entry which is preliminary data.</text>
</comment>
<evidence type="ECO:0000313" key="3">
    <source>
        <dbReference type="Proteomes" id="UP001175147"/>
    </source>
</evidence>
<proteinExistence type="predicted"/>
<sequence length="174" mass="19582">MEQNLDFHINFNYCWNKMRNIIYTFTFFIILALSLNAQYGKAIASLPFRGENITPQESEYLASMFASEFVSRGYTLVTRTSAFKETLAEMHFQKDISTANIAEFGKLVGADYVLVGNIDYVFGKMAMTAQVISVEKATILASATEDIRDISDINQDIAAKMVKKIVLDMSILVN</sequence>
<evidence type="ECO:0000256" key="1">
    <source>
        <dbReference type="SAM" id="Phobius"/>
    </source>
</evidence>
<keyword evidence="1" id="KW-1133">Transmembrane helix</keyword>
<dbReference type="Proteomes" id="UP001175147">
    <property type="component" value="Unassembled WGS sequence"/>
</dbReference>
<keyword evidence="3" id="KW-1185">Reference proteome</keyword>
<reference evidence="2" key="1">
    <citation type="submission" date="2023-07" db="EMBL/GenBank/DDBJ databases">
        <title>Mucosal microbiota of week-old chicken and adult hens.</title>
        <authorList>
            <person name="Volf J."/>
            <person name="Karasova D."/>
            <person name="Crhanova M."/>
            <person name="Faldynova M."/>
            <person name="Prikrylova H."/>
            <person name="Zeman M."/>
            <person name="Babak V."/>
            <person name="Rajova J."/>
            <person name="Rychlik I."/>
        </authorList>
    </citation>
    <scope>NUCLEOTIDE SEQUENCE</scope>
    <source>
        <strain evidence="2">ET902</strain>
    </source>
</reference>
<evidence type="ECO:0008006" key="4">
    <source>
        <dbReference type="Google" id="ProtNLM"/>
    </source>
</evidence>
<dbReference type="RefSeq" id="WP_020005445.1">
    <property type="nucleotide sequence ID" value="NZ_CALXOU010000056.1"/>
</dbReference>
<dbReference type="Gene3D" id="3.40.50.10610">
    <property type="entry name" value="ABC-type transport auxiliary lipoprotein component"/>
    <property type="match status" value="1"/>
</dbReference>
<gene>
    <name evidence="2" type="ORF">Q5M86_08500</name>
</gene>
<dbReference type="EMBL" id="JAUPBM010000105">
    <property type="protein sequence ID" value="MDO7020811.1"/>
    <property type="molecule type" value="Genomic_DNA"/>
</dbReference>
<organism evidence="2 3">
    <name type="scientific">Brachyspira innocens</name>
    <dbReference type="NCBI Taxonomy" id="13264"/>
    <lineage>
        <taxon>Bacteria</taxon>
        <taxon>Pseudomonadati</taxon>
        <taxon>Spirochaetota</taxon>
        <taxon>Spirochaetia</taxon>
        <taxon>Brachyspirales</taxon>
        <taxon>Brachyspiraceae</taxon>
        <taxon>Brachyspira</taxon>
    </lineage>
</organism>
<feature type="transmembrane region" description="Helical" evidence="1">
    <location>
        <begin position="20"/>
        <end position="39"/>
    </location>
</feature>
<protein>
    <recommendedName>
        <fullName evidence="4">FlgO domain-containing protein</fullName>
    </recommendedName>
</protein>
<evidence type="ECO:0000313" key="2">
    <source>
        <dbReference type="EMBL" id="MDO7020811.1"/>
    </source>
</evidence>
<name>A0ABT8YY52_9SPIR</name>
<keyword evidence="1" id="KW-0472">Membrane</keyword>
<accession>A0ABT8YY52</accession>